<evidence type="ECO:0000313" key="2">
    <source>
        <dbReference type="EMBL" id="KIJ99891.1"/>
    </source>
</evidence>
<evidence type="ECO:0000313" key="3">
    <source>
        <dbReference type="Proteomes" id="UP000054477"/>
    </source>
</evidence>
<feature type="compositionally biased region" description="Polar residues" evidence="1">
    <location>
        <begin position="121"/>
        <end position="134"/>
    </location>
</feature>
<feature type="compositionally biased region" description="Polar residues" evidence="1">
    <location>
        <begin position="249"/>
        <end position="260"/>
    </location>
</feature>
<dbReference type="EMBL" id="KN838637">
    <property type="protein sequence ID" value="KIJ99891.1"/>
    <property type="molecule type" value="Genomic_DNA"/>
</dbReference>
<proteinExistence type="predicted"/>
<name>A0A0C9XQF0_9AGAR</name>
<organism evidence="2 3">
    <name type="scientific">Laccaria amethystina LaAM-08-1</name>
    <dbReference type="NCBI Taxonomy" id="1095629"/>
    <lineage>
        <taxon>Eukaryota</taxon>
        <taxon>Fungi</taxon>
        <taxon>Dikarya</taxon>
        <taxon>Basidiomycota</taxon>
        <taxon>Agaricomycotina</taxon>
        <taxon>Agaricomycetes</taxon>
        <taxon>Agaricomycetidae</taxon>
        <taxon>Agaricales</taxon>
        <taxon>Agaricineae</taxon>
        <taxon>Hydnangiaceae</taxon>
        <taxon>Laccaria</taxon>
    </lineage>
</organism>
<sequence length="279" mass="30394">MKTYRFFTLTTTAFCTPEGTFYRASTPEISVSSVVSCVNTYHPELRLISSFPRISRKDTPVDRLLKEEGPYTFTSYSLDVQHLLQRWTLWDPQRALADSTTIDSTPADPNSSTHPTKRNLSRVTTTRPSYSFTRAGSAKSTPPASRSASRSSSPKKRTTKTTTNKSTSQELASASHKKAHIEAISKSAPFRSKTSLTPRSAGLVEIFNNTPTSPIHALNFSAVTPSQTSTTLSNVHVSGEFKTSDKSKLQQTQPTITANVPDNVPDSGAYTASPPPTTG</sequence>
<reference evidence="3" key="2">
    <citation type="submission" date="2015-01" db="EMBL/GenBank/DDBJ databases">
        <title>Evolutionary Origins and Diversification of the Mycorrhizal Mutualists.</title>
        <authorList>
            <consortium name="DOE Joint Genome Institute"/>
            <consortium name="Mycorrhizal Genomics Consortium"/>
            <person name="Kohler A."/>
            <person name="Kuo A."/>
            <person name="Nagy L.G."/>
            <person name="Floudas D."/>
            <person name="Copeland A."/>
            <person name="Barry K.W."/>
            <person name="Cichocki N."/>
            <person name="Veneault-Fourrey C."/>
            <person name="LaButti K."/>
            <person name="Lindquist E.A."/>
            <person name="Lipzen A."/>
            <person name="Lundell T."/>
            <person name="Morin E."/>
            <person name="Murat C."/>
            <person name="Riley R."/>
            <person name="Ohm R."/>
            <person name="Sun H."/>
            <person name="Tunlid A."/>
            <person name="Henrissat B."/>
            <person name="Grigoriev I.V."/>
            <person name="Hibbett D.S."/>
            <person name="Martin F."/>
        </authorList>
    </citation>
    <scope>NUCLEOTIDE SEQUENCE [LARGE SCALE GENOMIC DNA]</scope>
    <source>
        <strain evidence="3">LaAM-08-1</strain>
    </source>
</reference>
<keyword evidence="3" id="KW-1185">Reference proteome</keyword>
<dbReference type="HOGENOM" id="CLU_997707_0_0_1"/>
<feature type="compositionally biased region" description="Low complexity" evidence="1">
    <location>
        <begin position="137"/>
        <end position="152"/>
    </location>
</feature>
<dbReference type="Proteomes" id="UP000054477">
    <property type="component" value="Unassembled WGS sequence"/>
</dbReference>
<evidence type="ECO:0000256" key="1">
    <source>
        <dbReference type="SAM" id="MobiDB-lite"/>
    </source>
</evidence>
<dbReference type="AlphaFoldDB" id="A0A0C9XQF0"/>
<feature type="compositionally biased region" description="Polar residues" evidence="1">
    <location>
        <begin position="100"/>
        <end position="114"/>
    </location>
</feature>
<accession>A0A0C9XQF0</accession>
<protein>
    <submittedName>
        <fullName evidence="2">Uncharacterized protein</fullName>
    </submittedName>
</protein>
<reference evidence="2 3" key="1">
    <citation type="submission" date="2014-04" db="EMBL/GenBank/DDBJ databases">
        <authorList>
            <consortium name="DOE Joint Genome Institute"/>
            <person name="Kuo A."/>
            <person name="Kohler A."/>
            <person name="Nagy L.G."/>
            <person name="Floudas D."/>
            <person name="Copeland A."/>
            <person name="Barry K.W."/>
            <person name="Cichocki N."/>
            <person name="Veneault-Fourrey C."/>
            <person name="LaButti K."/>
            <person name="Lindquist E.A."/>
            <person name="Lipzen A."/>
            <person name="Lundell T."/>
            <person name="Morin E."/>
            <person name="Murat C."/>
            <person name="Sun H."/>
            <person name="Tunlid A."/>
            <person name="Henrissat B."/>
            <person name="Grigoriev I.V."/>
            <person name="Hibbett D.S."/>
            <person name="Martin F."/>
            <person name="Nordberg H.P."/>
            <person name="Cantor M.N."/>
            <person name="Hua S.X."/>
        </authorList>
    </citation>
    <scope>NUCLEOTIDE SEQUENCE [LARGE SCALE GENOMIC DNA]</scope>
    <source>
        <strain evidence="2 3">LaAM-08-1</strain>
    </source>
</reference>
<feature type="region of interest" description="Disordered" evidence="1">
    <location>
        <begin position="100"/>
        <end position="186"/>
    </location>
</feature>
<feature type="region of interest" description="Disordered" evidence="1">
    <location>
        <begin position="241"/>
        <end position="279"/>
    </location>
</feature>
<gene>
    <name evidence="2" type="ORF">K443DRAFT_8087</name>
</gene>